<dbReference type="InterPro" id="IPR029055">
    <property type="entry name" value="Ntn_hydrolases_N"/>
</dbReference>
<accession>A0A455W545</accession>
<evidence type="ECO:0000259" key="2">
    <source>
        <dbReference type="PROSITE" id="PS51278"/>
    </source>
</evidence>
<proteinExistence type="predicted"/>
<dbReference type="AlphaFoldDB" id="A0A455W545"/>
<dbReference type="Pfam" id="PF13230">
    <property type="entry name" value="GATase_4"/>
    <property type="match status" value="1"/>
</dbReference>
<keyword evidence="3" id="KW-0808">Transferase</keyword>
<dbReference type="GO" id="GO:0016740">
    <property type="term" value="F:transferase activity"/>
    <property type="evidence" value="ECO:0007669"/>
    <property type="project" value="UniProtKB-KW"/>
</dbReference>
<dbReference type="PANTHER" id="PTHR42824:SF1">
    <property type="entry name" value="GLUTAMINE AMIDOTRANSFERASE YAFJ-RELATED"/>
    <property type="match status" value="1"/>
</dbReference>
<dbReference type="InterPro" id="IPR026869">
    <property type="entry name" value="EgtC-like"/>
</dbReference>
<protein>
    <submittedName>
        <fullName evidence="3">Class II glutamine amidotransferase</fullName>
    </submittedName>
</protein>
<dbReference type="CDD" id="cd01908">
    <property type="entry name" value="YafJ"/>
    <property type="match status" value="1"/>
</dbReference>
<sequence>MCQIFGLNSARPVAPQEPLRGFLCRGGGTGDHKDGWGIAYYADGSHHLNVQKTSAFNCLKARAFLGQDILTRNLIAHVRKATFGPVELVNSHPFSRKLWGYDWVFAHNGDLHDFQPKVDAPFKPNGETDSEAAFGLLLSELVATFGDTRPGLDALAGEIRRVAADIATHGTFNFLLTIGDVMFAHGSTDLYWTQQTGEPRRARLVDCDQWLDDTVYAGGPLIMVATQPITDGHDWHRFEKNELGIFVGGTRHDEESDVALLDGYDLLQTSPRLTQSGSTGSDARIYPN</sequence>
<reference evidence="3" key="1">
    <citation type="submission" date="2019-03" db="EMBL/GenBank/DDBJ databases">
        <title>Whole genome analysis of nitrate-reducing bacteria Marinobacter hydrocarbonoclasticus YB03.</title>
        <authorList>
            <person name="Azam A.H."/>
            <person name="Yuk S.R."/>
            <person name="Kamarisima K."/>
            <person name="Miyanaga K."/>
            <person name="Tanji Y."/>
        </authorList>
    </citation>
    <scope>NUCLEOTIDE SEQUENCE</scope>
    <source>
        <strain evidence="3">YB03</strain>
    </source>
</reference>
<dbReference type="EMBL" id="AP019537">
    <property type="protein sequence ID" value="BBJ04170.1"/>
    <property type="molecule type" value="Genomic_DNA"/>
</dbReference>
<keyword evidence="1 3" id="KW-0315">Glutamine amidotransferase</keyword>
<dbReference type="SUPFAM" id="SSF56235">
    <property type="entry name" value="N-terminal nucleophile aminohydrolases (Ntn hydrolases)"/>
    <property type="match status" value="1"/>
</dbReference>
<dbReference type="PANTHER" id="PTHR42824">
    <property type="entry name" value="GLUTAMINE AMIDOTRANSFERASE"/>
    <property type="match status" value="1"/>
</dbReference>
<name>A0A455W545_MARNT</name>
<evidence type="ECO:0000313" key="3">
    <source>
        <dbReference type="EMBL" id="BBJ04170.1"/>
    </source>
</evidence>
<organism evidence="3">
    <name type="scientific">Marinobacter nauticus</name>
    <name type="common">Marinobacter hydrocarbonoclasticus</name>
    <name type="synonym">Marinobacter aquaeolei</name>
    <dbReference type="NCBI Taxonomy" id="2743"/>
    <lineage>
        <taxon>Bacteria</taxon>
        <taxon>Pseudomonadati</taxon>
        <taxon>Pseudomonadota</taxon>
        <taxon>Gammaproteobacteria</taxon>
        <taxon>Pseudomonadales</taxon>
        <taxon>Marinobacteraceae</taxon>
        <taxon>Marinobacter</taxon>
    </lineage>
</organism>
<gene>
    <name evidence="3" type="ORF">YBY_20190</name>
</gene>
<dbReference type="PROSITE" id="PS51278">
    <property type="entry name" value="GATASE_TYPE_2"/>
    <property type="match status" value="1"/>
</dbReference>
<evidence type="ECO:0000256" key="1">
    <source>
        <dbReference type="ARBA" id="ARBA00022962"/>
    </source>
</evidence>
<feature type="domain" description="Glutamine amidotransferase type-2" evidence="2">
    <location>
        <begin position="2"/>
        <end position="288"/>
    </location>
</feature>
<dbReference type="Gene3D" id="3.60.20.10">
    <property type="entry name" value="Glutamine Phosphoribosylpyrophosphate, subunit 1, domain 1"/>
    <property type="match status" value="1"/>
</dbReference>
<dbReference type="InterPro" id="IPR017932">
    <property type="entry name" value="GATase_2_dom"/>
</dbReference>